<evidence type="ECO:0000256" key="2">
    <source>
        <dbReference type="SAM" id="Phobius"/>
    </source>
</evidence>
<keyword evidence="2" id="KW-0812">Transmembrane</keyword>
<evidence type="ECO:0000256" key="1">
    <source>
        <dbReference type="SAM" id="MobiDB-lite"/>
    </source>
</evidence>
<proteinExistence type="predicted"/>
<gene>
    <name evidence="3" type="ORF">SanaruYs_07690</name>
</gene>
<keyword evidence="4" id="KW-1185">Reference proteome</keyword>
<accession>A0A401U6G6</accession>
<dbReference type="RefSeq" id="WP_127121173.1">
    <property type="nucleotide sequence ID" value="NZ_BHXQ01000001.1"/>
</dbReference>
<reference evidence="3 4" key="1">
    <citation type="submission" date="2018-11" db="EMBL/GenBank/DDBJ databases">
        <title>Chryseotalea sanarue gen. nov., sp., nov., a member of the family Cytophagaceae, isolated from a brackish lake in Hamamatsu Japan.</title>
        <authorList>
            <person name="Maejima Y."/>
            <person name="Iino T."/>
            <person name="Muraguchi Y."/>
            <person name="Fukuda K."/>
            <person name="Ohkuma M."/>
            <person name="Moriuchi R."/>
            <person name="Dohra H."/>
            <person name="Kimbara K."/>
            <person name="Shintani M."/>
        </authorList>
    </citation>
    <scope>NUCLEOTIDE SEQUENCE [LARGE SCALE GENOMIC DNA]</scope>
    <source>
        <strain evidence="3 4">Ys</strain>
    </source>
</reference>
<protein>
    <recommendedName>
        <fullName evidence="5">Outer membrane protein beta-barrel domain-containing protein</fullName>
    </recommendedName>
</protein>
<organism evidence="3 4">
    <name type="scientific">Chryseotalea sanaruensis</name>
    <dbReference type="NCBI Taxonomy" id="2482724"/>
    <lineage>
        <taxon>Bacteria</taxon>
        <taxon>Pseudomonadati</taxon>
        <taxon>Bacteroidota</taxon>
        <taxon>Cytophagia</taxon>
        <taxon>Cytophagales</taxon>
        <taxon>Chryseotaleaceae</taxon>
        <taxon>Chryseotalea</taxon>
    </lineage>
</organism>
<feature type="region of interest" description="Disordered" evidence="1">
    <location>
        <begin position="99"/>
        <end position="161"/>
    </location>
</feature>
<dbReference type="OrthoDB" id="975478at2"/>
<evidence type="ECO:0008006" key="5">
    <source>
        <dbReference type="Google" id="ProtNLM"/>
    </source>
</evidence>
<evidence type="ECO:0000313" key="4">
    <source>
        <dbReference type="Proteomes" id="UP000288227"/>
    </source>
</evidence>
<dbReference type="EMBL" id="BHXQ01000001">
    <property type="protein sequence ID" value="GCC50554.1"/>
    <property type="molecule type" value="Genomic_DNA"/>
</dbReference>
<feature type="transmembrane region" description="Helical" evidence="2">
    <location>
        <begin position="48"/>
        <end position="69"/>
    </location>
</feature>
<name>A0A401U6G6_9BACT</name>
<feature type="compositionally biased region" description="Polar residues" evidence="1">
    <location>
        <begin position="146"/>
        <end position="161"/>
    </location>
</feature>
<evidence type="ECO:0000313" key="3">
    <source>
        <dbReference type="EMBL" id="GCC50554.1"/>
    </source>
</evidence>
<keyword evidence="2" id="KW-1133">Transmembrane helix</keyword>
<comment type="caution">
    <text evidence="3">The sequence shown here is derived from an EMBL/GenBank/DDBJ whole genome shotgun (WGS) entry which is preliminary data.</text>
</comment>
<dbReference type="AlphaFoldDB" id="A0A401U6G6"/>
<keyword evidence="2" id="KW-0472">Membrane</keyword>
<feature type="compositionally biased region" description="Polar residues" evidence="1">
    <location>
        <begin position="126"/>
        <end position="137"/>
    </location>
</feature>
<dbReference type="Proteomes" id="UP000288227">
    <property type="component" value="Unassembled WGS sequence"/>
</dbReference>
<sequence>METSDKQENWIKKLNEAEVAHSDAVWEGIEMQLDKDDEVKRLRRTVILYKWLAAACVSVALLSGAYTYFGNGTATSFNQQLAIENNSKTNQDVVSPQYLDESSVNDPSGDATIFEKQTGKSGHIHGSQNNVLTTKSARSARAQMPEQESSNSISNGTHLRMTSTDYGKSLKEVMPAAKGGYASFNTTSRANQSGAEEIKSPLVKEDKLLLTAALLSEEETKKKKENDKGTEQFWTAVGFAAGTFSNTTPSSPSVAAGVLNNSFAGQTAAAESNSPGYTYAVNLMVGTKVSQRWLIQGGMSYISQTSDYTATSVVADPVQQTLRAASINQFEKNSDTKSNILTTSPYSVNNNIQLISFPMQAGYIVIDRKVGFQINSGFSTDLFLQNTITPQVENLEKSTQGRGDDSPYKAFNISGLIGTELSYRFGDQYRLAISPGLRYPFSSIYKTDLGVKSSPLTFDVALRFRYILK</sequence>